<feature type="compositionally biased region" description="Acidic residues" evidence="1">
    <location>
        <begin position="171"/>
        <end position="185"/>
    </location>
</feature>
<feature type="compositionally biased region" description="Polar residues" evidence="1">
    <location>
        <begin position="317"/>
        <end position="328"/>
    </location>
</feature>
<proteinExistence type="predicted"/>
<dbReference type="Proteomes" id="UP001174691">
    <property type="component" value="Unassembled WGS sequence"/>
</dbReference>
<dbReference type="EMBL" id="JANBVN010000188">
    <property type="protein sequence ID" value="KAJ9134170.1"/>
    <property type="molecule type" value="Genomic_DNA"/>
</dbReference>
<sequence>MANGDGDQSKRPPLNQHDSDSQVSDKGQHGGQHHRQKTAKHHVGGRLHARVASSKNLHKGHGSTASVVKARRQPSPSPDHAFAFPPTAPLSHGGSHRRATSDLNLSREPSATNLLLKKNSSHTSLKRNRSKVEVLGKKSKSSTNLKGHTTAGLHHHQKNGKPVNQVHFNLGDDEDEEDNPEDEWVDASTSASPLLSRRASVVSGGQQSLASSAGNSRPPTAASEQPQQTPSPGPQNTPSSTNGNDSPRASSTSQHNQYLTSRILERTPAQGAPPMMSTETASGRPTSSRAHSPDSDAAPSPRMRPGSSGNKPELTSRFINSNSAESSGPGTGPDSFTGALARAANGRIQVPGPEVRRPKSTGNLSARGVATEEVHYPKRGNGRATEDDDVAVGADRKTAAYVMNRTQQKIDLQRASSSLEPNIAPHHPALSMGVGGMSSPAASQVYGRGETVLPRLLERTGMEYLCVRRYQNPIARSLARLAQIPGENRKLRIPKQRGTPAHSRQGSELRDSRVQNLRDREGGGHRGDVAGLGLIGGRGERSRPGSRRGYGAANGDGTDGEQGTGLSGSSLVDGGEDATTLAVLRNLWDKNMDLSASQD</sequence>
<organism evidence="2 3">
    <name type="scientific">Coniochaeta hoffmannii</name>
    <dbReference type="NCBI Taxonomy" id="91930"/>
    <lineage>
        <taxon>Eukaryota</taxon>
        <taxon>Fungi</taxon>
        <taxon>Dikarya</taxon>
        <taxon>Ascomycota</taxon>
        <taxon>Pezizomycotina</taxon>
        <taxon>Sordariomycetes</taxon>
        <taxon>Sordariomycetidae</taxon>
        <taxon>Coniochaetales</taxon>
        <taxon>Coniochaetaceae</taxon>
        <taxon>Coniochaeta</taxon>
    </lineage>
</organism>
<dbReference type="Pfam" id="PF10452">
    <property type="entry name" value="TCO89"/>
    <property type="match status" value="1"/>
</dbReference>
<gene>
    <name evidence="2" type="ORF">NKR19_g8775</name>
</gene>
<evidence type="ECO:0000313" key="3">
    <source>
        <dbReference type="Proteomes" id="UP001174691"/>
    </source>
</evidence>
<dbReference type="GO" id="GO:0031931">
    <property type="term" value="C:TORC1 complex"/>
    <property type="evidence" value="ECO:0007669"/>
    <property type="project" value="InterPro"/>
</dbReference>
<dbReference type="PANTHER" id="PTHR22794">
    <property type="entry name" value="THAP DOMAIN PROTEIN 11"/>
    <property type="match status" value="1"/>
</dbReference>
<evidence type="ECO:0000256" key="1">
    <source>
        <dbReference type="SAM" id="MobiDB-lite"/>
    </source>
</evidence>
<dbReference type="AlphaFoldDB" id="A0AA38VID0"/>
<protein>
    <recommendedName>
        <fullName evidence="4">TORC1 subunit TCO89 domain-containing protein</fullName>
    </recommendedName>
</protein>
<keyword evidence="3" id="KW-1185">Reference proteome</keyword>
<feature type="region of interest" description="Disordered" evidence="1">
    <location>
        <begin position="487"/>
        <end position="574"/>
    </location>
</feature>
<feature type="compositionally biased region" description="Polar residues" evidence="1">
    <location>
        <begin position="277"/>
        <end position="290"/>
    </location>
</feature>
<feature type="region of interest" description="Disordered" evidence="1">
    <location>
        <begin position="1"/>
        <end position="388"/>
    </location>
</feature>
<name>A0AA38VID0_9PEZI</name>
<feature type="compositionally biased region" description="Polar residues" evidence="1">
    <location>
        <begin position="236"/>
        <end position="260"/>
    </location>
</feature>
<dbReference type="PANTHER" id="PTHR22794:SF2">
    <property type="entry name" value="THAP DOMAIN-CONTAINING PROTEIN 11"/>
    <property type="match status" value="1"/>
</dbReference>
<evidence type="ECO:0008006" key="4">
    <source>
        <dbReference type="Google" id="ProtNLM"/>
    </source>
</evidence>
<feature type="compositionally biased region" description="Basic and acidic residues" evidence="1">
    <location>
        <begin position="505"/>
        <end position="528"/>
    </location>
</feature>
<feature type="compositionally biased region" description="Polar residues" evidence="1">
    <location>
        <begin position="101"/>
        <end position="113"/>
    </location>
</feature>
<feature type="compositionally biased region" description="Low complexity" evidence="1">
    <location>
        <begin position="200"/>
        <end position="216"/>
    </location>
</feature>
<evidence type="ECO:0000313" key="2">
    <source>
        <dbReference type="EMBL" id="KAJ9134170.1"/>
    </source>
</evidence>
<dbReference type="GO" id="GO:0031929">
    <property type="term" value="P:TOR signaling"/>
    <property type="evidence" value="ECO:0007669"/>
    <property type="project" value="InterPro"/>
</dbReference>
<comment type="caution">
    <text evidence="2">The sequence shown here is derived from an EMBL/GenBank/DDBJ whole genome shotgun (WGS) entry which is preliminary data.</text>
</comment>
<reference evidence="2" key="1">
    <citation type="submission" date="2022-07" db="EMBL/GenBank/DDBJ databases">
        <title>Fungi with potential for degradation of polypropylene.</title>
        <authorList>
            <person name="Gostincar C."/>
        </authorList>
    </citation>
    <scope>NUCLEOTIDE SEQUENCE</scope>
    <source>
        <strain evidence="2">EXF-13287</strain>
    </source>
</reference>
<dbReference type="InterPro" id="IPR018857">
    <property type="entry name" value="TORC1_cplx_su_TCO89"/>
</dbReference>
<dbReference type="GO" id="GO:0000329">
    <property type="term" value="C:fungal-type vacuole membrane"/>
    <property type="evidence" value="ECO:0007669"/>
    <property type="project" value="TreeGrafter"/>
</dbReference>
<accession>A0AA38VID0</accession>
<feature type="compositionally biased region" description="Basic residues" evidence="1">
    <location>
        <begin position="31"/>
        <end position="49"/>
    </location>
</feature>